<comment type="pathway">
    <text evidence="2">Protein modification; protein glycosylation.</text>
</comment>
<evidence type="ECO:0000256" key="6">
    <source>
        <dbReference type="ARBA" id="ARBA00022679"/>
    </source>
</evidence>
<keyword evidence="6" id="KW-0808">Transferase</keyword>
<evidence type="ECO:0000313" key="15">
    <source>
        <dbReference type="EMBL" id="KAF6040650.1"/>
    </source>
</evidence>
<comment type="caution">
    <text evidence="15">The sequence shown here is derived from an EMBL/GenBank/DDBJ whole genome shotgun (WGS) entry which is preliminary data.</text>
</comment>
<evidence type="ECO:0000256" key="4">
    <source>
        <dbReference type="ARBA" id="ARBA00012583"/>
    </source>
</evidence>
<keyword evidence="8" id="KW-0256">Endoplasmic reticulum</keyword>
<dbReference type="OrthoDB" id="3784at2759"/>
<dbReference type="GO" id="GO:0005789">
    <property type="term" value="C:endoplasmic reticulum membrane"/>
    <property type="evidence" value="ECO:0007669"/>
    <property type="project" value="UniProtKB-SubCell"/>
</dbReference>
<keyword evidence="10" id="KW-1133">Transmembrane helix</keyword>
<gene>
    <name evidence="15" type="ORF">EB796_001063</name>
</gene>
<evidence type="ECO:0000259" key="14">
    <source>
        <dbReference type="Pfam" id="PF00535"/>
    </source>
</evidence>
<dbReference type="AlphaFoldDB" id="A0A7J7KR31"/>
<evidence type="ECO:0000256" key="7">
    <source>
        <dbReference type="ARBA" id="ARBA00022692"/>
    </source>
</evidence>
<evidence type="ECO:0000256" key="11">
    <source>
        <dbReference type="ARBA" id="ARBA00023136"/>
    </source>
</evidence>
<evidence type="ECO:0000256" key="1">
    <source>
        <dbReference type="ARBA" id="ARBA00004389"/>
    </source>
</evidence>
<evidence type="ECO:0000256" key="5">
    <source>
        <dbReference type="ARBA" id="ARBA00022676"/>
    </source>
</evidence>
<evidence type="ECO:0000256" key="12">
    <source>
        <dbReference type="ARBA" id="ARBA00045097"/>
    </source>
</evidence>
<dbReference type="Pfam" id="PF00535">
    <property type="entry name" value="Glycos_transf_2"/>
    <property type="match status" value="1"/>
</dbReference>
<dbReference type="FunFam" id="3.90.550.10:FF:000068">
    <property type="entry name" value="ALG5, dolichyl-phosphate beta-glucosyltransferase"/>
    <property type="match status" value="1"/>
</dbReference>
<dbReference type="PANTHER" id="PTHR10859">
    <property type="entry name" value="GLYCOSYL TRANSFERASE"/>
    <property type="match status" value="1"/>
</dbReference>
<protein>
    <recommendedName>
        <fullName evidence="13">Dolichyl-phosphate beta-glucosyltransferase</fullName>
        <ecNumber evidence="4">2.4.1.117</ecNumber>
    </recommendedName>
</protein>
<keyword evidence="16" id="KW-1185">Reference proteome</keyword>
<keyword evidence="9" id="KW-0735">Signal-anchor</keyword>
<dbReference type="InterPro" id="IPR029044">
    <property type="entry name" value="Nucleotide-diphossugar_trans"/>
</dbReference>
<name>A0A7J7KR31_BUGNE</name>
<evidence type="ECO:0000256" key="2">
    <source>
        <dbReference type="ARBA" id="ARBA00004922"/>
    </source>
</evidence>
<keyword evidence="7" id="KW-0812">Transmembrane</keyword>
<comment type="similarity">
    <text evidence="3">Belongs to the glycosyltransferase 2 family.</text>
</comment>
<dbReference type="Proteomes" id="UP000593567">
    <property type="component" value="Unassembled WGS sequence"/>
</dbReference>
<dbReference type="CDD" id="cd04188">
    <property type="entry name" value="DPG_synthase"/>
    <property type="match status" value="1"/>
</dbReference>
<keyword evidence="5" id="KW-0328">Glycosyltransferase</keyword>
<organism evidence="15 16">
    <name type="scientific">Bugula neritina</name>
    <name type="common">Brown bryozoan</name>
    <name type="synonym">Sertularia neritina</name>
    <dbReference type="NCBI Taxonomy" id="10212"/>
    <lineage>
        <taxon>Eukaryota</taxon>
        <taxon>Metazoa</taxon>
        <taxon>Spiralia</taxon>
        <taxon>Lophotrochozoa</taxon>
        <taxon>Bryozoa</taxon>
        <taxon>Gymnolaemata</taxon>
        <taxon>Cheilostomatida</taxon>
        <taxon>Flustrina</taxon>
        <taxon>Buguloidea</taxon>
        <taxon>Bugulidae</taxon>
        <taxon>Bugula</taxon>
    </lineage>
</organism>
<dbReference type="EMBL" id="VXIV02000119">
    <property type="protein sequence ID" value="KAF6040650.1"/>
    <property type="molecule type" value="Genomic_DNA"/>
</dbReference>
<proteinExistence type="inferred from homology"/>
<reference evidence="15" key="1">
    <citation type="submission" date="2020-06" db="EMBL/GenBank/DDBJ databases">
        <title>Draft genome of Bugula neritina, a colonial animal packing powerful symbionts and potential medicines.</title>
        <authorList>
            <person name="Rayko M."/>
        </authorList>
    </citation>
    <scope>NUCLEOTIDE SEQUENCE [LARGE SCALE GENOMIC DNA]</scope>
    <source>
        <strain evidence="15">Kwan_BN1</strain>
    </source>
</reference>
<dbReference type="InterPro" id="IPR001173">
    <property type="entry name" value="Glyco_trans_2-like"/>
</dbReference>
<evidence type="ECO:0000256" key="8">
    <source>
        <dbReference type="ARBA" id="ARBA00022824"/>
    </source>
</evidence>
<dbReference type="GO" id="GO:0004581">
    <property type="term" value="F:dolichyl-phosphate beta-glucosyltransferase activity"/>
    <property type="evidence" value="ECO:0007669"/>
    <property type="project" value="UniProtKB-EC"/>
</dbReference>
<keyword evidence="11" id="KW-0472">Membrane</keyword>
<dbReference type="EC" id="2.4.1.117" evidence="4"/>
<evidence type="ECO:0000256" key="13">
    <source>
        <dbReference type="ARBA" id="ARBA00070518"/>
    </source>
</evidence>
<dbReference type="PANTHER" id="PTHR10859:SF91">
    <property type="entry name" value="DOLICHYL-PHOSPHATE BETA-GLUCOSYLTRANSFERASE"/>
    <property type="match status" value="1"/>
</dbReference>
<feature type="domain" description="Glycosyltransferase 2-like" evidence="14">
    <location>
        <begin position="65"/>
        <end position="245"/>
    </location>
</feature>
<dbReference type="InterPro" id="IPR035518">
    <property type="entry name" value="DPG_synthase"/>
</dbReference>
<evidence type="ECO:0000313" key="16">
    <source>
        <dbReference type="Proteomes" id="UP000593567"/>
    </source>
</evidence>
<evidence type="ECO:0000256" key="3">
    <source>
        <dbReference type="ARBA" id="ARBA00006739"/>
    </source>
</evidence>
<evidence type="ECO:0000256" key="9">
    <source>
        <dbReference type="ARBA" id="ARBA00022968"/>
    </source>
</evidence>
<dbReference type="GO" id="GO:0006487">
    <property type="term" value="P:protein N-linked glycosylation"/>
    <property type="evidence" value="ECO:0007669"/>
    <property type="project" value="TreeGrafter"/>
</dbReference>
<dbReference type="Gene3D" id="3.90.550.10">
    <property type="entry name" value="Spore Coat Polysaccharide Biosynthesis Protein SpsA, Chain A"/>
    <property type="match status" value="1"/>
</dbReference>
<sequence length="319" mass="36361">MPVTVMDPKIQTAFQTSLLVVYMYVTTIPKPNNTRLKDEKSFTDPSSNKKVLFPSILHHPTVDLSVVVPAYNETERLPAMLNEATEYLENKQKENPRYKYEIIVVDDGSKDETSSVALLYSEKYGTDKVRVLTLVKNRGKGGAVKMGVLSSRGKLILFADADGATKFEDLEKLEVEMTKCLKNHDDVVVCGSRAHLEDEAIAERSMFRTLLMKGFHFLVWFLCVRGVKDTQCGFKLLSRSAAAALFVSLHVERWAFDVELLYIAQCLGMQLREVAVRWQEIEGSKIVPFWSWAQMGRDLLFIRLRYTFSLWKISDGKLD</sequence>
<accession>A0A7J7KR31</accession>
<evidence type="ECO:0000256" key="10">
    <source>
        <dbReference type="ARBA" id="ARBA00022989"/>
    </source>
</evidence>
<comment type="subcellular location">
    <subcellularLocation>
        <location evidence="1">Endoplasmic reticulum membrane</location>
        <topology evidence="1">Single-pass membrane protein</topology>
    </subcellularLocation>
</comment>
<dbReference type="SUPFAM" id="SSF53448">
    <property type="entry name" value="Nucleotide-diphospho-sugar transferases"/>
    <property type="match status" value="1"/>
</dbReference>
<comment type="catalytic activity">
    <reaction evidence="12">
        <text>a di-trans,poly-cis-dolichyl phosphate + UDP-alpha-D-glucose = a di-trans,poly-cis-dolichyl beta-D-glucosyl phosphate + UDP</text>
        <dbReference type="Rhea" id="RHEA:15401"/>
        <dbReference type="Rhea" id="RHEA-COMP:19498"/>
        <dbReference type="Rhea" id="RHEA-COMP:19502"/>
        <dbReference type="ChEBI" id="CHEBI:57525"/>
        <dbReference type="ChEBI" id="CHEBI:57683"/>
        <dbReference type="ChEBI" id="CHEBI:58223"/>
        <dbReference type="ChEBI" id="CHEBI:58885"/>
        <dbReference type="EC" id="2.4.1.117"/>
    </reaction>
    <physiologicalReaction direction="left-to-right" evidence="12">
        <dbReference type="Rhea" id="RHEA:15402"/>
    </physiologicalReaction>
</comment>